<reference evidence="11 12" key="1">
    <citation type="submission" date="2021-06" db="EMBL/GenBank/DDBJ databases">
        <title>Rheinheimera indica sp. nov., isolated from deep-sea sediment.</title>
        <authorList>
            <person name="Wang Z."/>
            <person name="Zhang X.-Y."/>
        </authorList>
    </citation>
    <scope>NUCLEOTIDE SEQUENCE [LARGE SCALE GENOMIC DNA]</scope>
    <source>
        <strain evidence="11 12">SM2107</strain>
    </source>
</reference>
<keyword evidence="5 8" id="KW-0812">Transmembrane</keyword>
<feature type="domain" description="Sulfatase N-terminal" evidence="9">
    <location>
        <begin position="237"/>
        <end position="526"/>
    </location>
</feature>
<feature type="domain" description="Phosphoethanolamine transferase N-terminal" evidence="10">
    <location>
        <begin position="61"/>
        <end position="210"/>
    </location>
</feature>
<evidence type="ECO:0000256" key="1">
    <source>
        <dbReference type="ARBA" id="ARBA00004651"/>
    </source>
</evidence>
<evidence type="ECO:0000256" key="8">
    <source>
        <dbReference type="SAM" id="Phobius"/>
    </source>
</evidence>
<dbReference type="EMBL" id="JAHRID010000003">
    <property type="protein sequence ID" value="MBV2129097.1"/>
    <property type="molecule type" value="Genomic_DNA"/>
</dbReference>
<feature type="transmembrane region" description="Helical" evidence="8">
    <location>
        <begin position="79"/>
        <end position="101"/>
    </location>
</feature>
<dbReference type="RefSeq" id="WP_217668723.1">
    <property type="nucleotide sequence ID" value="NZ_JAHRID010000003.1"/>
</dbReference>
<dbReference type="PANTHER" id="PTHR30443:SF0">
    <property type="entry name" value="PHOSPHOETHANOLAMINE TRANSFERASE EPTA"/>
    <property type="match status" value="1"/>
</dbReference>
<dbReference type="Pfam" id="PF00884">
    <property type="entry name" value="Sulfatase"/>
    <property type="match status" value="1"/>
</dbReference>
<dbReference type="InterPro" id="IPR000917">
    <property type="entry name" value="Sulfatase_N"/>
</dbReference>
<keyword evidence="6 8" id="KW-1133">Transmembrane helix</keyword>
<comment type="caution">
    <text evidence="11">The sequence shown here is derived from an EMBL/GenBank/DDBJ whole genome shotgun (WGS) entry which is preliminary data.</text>
</comment>
<dbReference type="InterPro" id="IPR040423">
    <property type="entry name" value="PEA_transferase"/>
</dbReference>
<feature type="transmembrane region" description="Helical" evidence="8">
    <location>
        <begin position="121"/>
        <end position="143"/>
    </location>
</feature>
<feature type="transmembrane region" description="Helical" evidence="8">
    <location>
        <begin position="155"/>
        <end position="174"/>
    </location>
</feature>
<protein>
    <submittedName>
        <fullName evidence="11">Phosphoethanolamine--lipid A transferase</fullName>
    </submittedName>
</protein>
<evidence type="ECO:0000256" key="7">
    <source>
        <dbReference type="ARBA" id="ARBA00023136"/>
    </source>
</evidence>
<accession>A0ABS6MJU1</accession>
<keyword evidence="3" id="KW-0997">Cell inner membrane</keyword>
<feature type="transmembrane region" description="Helical" evidence="8">
    <location>
        <begin position="47"/>
        <end position="67"/>
    </location>
</feature>
<dbReference type="GO" id="GO:0016740">
    <property type="term" value="F:transferase activity"/>
    <property type="evidence" value="ECO:0007669"/>
    <property type="project" value="UniProtKB-KW"/>
</dbReference>
<dbReference type="InterPro" id="IPR058130">
    <property type="entry name" value="PEA_transf_C"/>
</dbReference>
<evidence type="ECO:0000256" key="5">
    <source>
        <dbReference type="ARBA" id="ARBA00022692"/>
    </source>
</evidence>
<evidence type="ECO:0000256" key="3">
    <source>
        <dbReference type="ARBA" id="ARBA00022519"/>
    </source>
</evidence>
<evidence type="ECO:0000259" key="10">
    <source>
        <dbReference type="Pfam" id="PF08019"/>
    </source>
</evidence>
<organism evidence="11 12">
    <name type="scientific">Arsukibacterium indicum</name>
    <dbReference type="NCBI Taxonomy" id="2848612"/>
    <lineage>
        <taxon>Bacteria</taxon>
        <taxon>Pseudomonadati</taxon>
        <taxon>Pseudomonadota</taxon>
        <taxon>Gammaproteobacteria</taxon>
        <taxon>Chromatiales</taxon>
        <taxon>Chromatiaceae</taxon>
        <taxon>Arsukibacterium</taxon>
    </lineage>
</organism>
<dbReference type="PANTHER" id="PTHR30443">
    <property type="entry name" value="INNER MEMBRANE PROTEIN"/>
    <property type="match status" value="1"/>
</dbReference>
<keyword evidence="7 8" id="KW-0472">Membrane</keyword>
<keyword evidence="4 11" id="KW-0808">Transferase</keyword>
<comment type="subcellular location">
    <subcellularLocation>
        <location evidence="1">Cell membrane</location>
        <topology evidence="1">Multi-pass membrane protein</topology>
    </subcellularLocation>
</comment>
<keyword evidence="12" id="KW-1185">Reference proteome</keyword>
<evidence type="ECO:0000256" key="2">
    <source>
        <dbReference type="ARBA" id="ARBA00022475"/>
    </source>
</evidence>
<keyword evidence="2" id="KW-1003">Cell membrane</keyword>
<evidence type="ECO:0000313" key="11">
    <source>
        <dbReference type="EMBL" id="MBV2129097.1"/>
    </source>
</evidence>
<dbReference type="Pfam" id="PF08019">
    <property type="entry name" value="EptA_B_N"/>
    <property type="match status" value="1"/>
</dbReference>
<dbReference type="NCBIfam" id="NF028537">
    <property type="entry name" value="P_eth_NH2_trans"/>
    <property type="match status" value="1"/>
</dbReference>
<proteinExistence type="predicted"/>
<evidence type="ECO:0000256" key="6">
    <source>
        <dbReference type="ARBA" id="ARBA00022989"/>
    </source>
</evidence>
<evidence type="ECO:0000256" key="4">
    <source>
        <dbReference type="ARBA" id="ARBA00022679"/>
    </source>
</evidence>
<dbReference type="Proteomes" id="UP000704611">
    <property type="component" value="Unassembled WGS sequence"/>
</dbReference>
<evidence type="ECO:0000259" key="9">
    <source>
        <dbReference type="Pfam" id="PF00884"/>
    </source>
</evidence>
<gene>
    <name evidence="11" type="ORF">KQY15_08330</name>
</gene>
<dbReference type="CDD" id="cd16017">
    <property type="entry name" value="LptA"/>
    <property type="match status" value="1"/>
</dbReference>
<sequence>MHLDVSISPVRLRAMQPEISRELLSISAAILLTLMFNQSFIKSILPLGGWLLTLPLMALLLLINIFICQIFSMGKFQKVWLSTLIILAAVSQYFMQQYGVLLDKSMLINALETDSHEMTGLLSSAMLPYFVVYLLLPLSFLFWVKPQRRKLRSSVKRYSALLFIVVALLSGLAASQYQNFAGVFRQHRYLKHQAVPLNALAAAFGVLQSKIADGHPTTFSEYAVDARIIKQANKPKLVIMVLGETVRADHLGINGYLRNTTPLLAQRELINFGAIDACGTATAVSVPCLFSYLDKAHYNDTMAKHSDNVLDVLKRAGIKVIWRNNNSGCKTMCDRVVIDHSFAGNSTFDCEEGACPDIALLHNLSQEIAQIKNDNQPIFIVLHQQGNHGPEYYKRSEIQHKHFLPECESNLLSECQPQHIINAYDNAIVATDELLSNTIAVLEGLSAEFDTAMLYVSDHGESLGENGVYLHGLPFWMAPEAQTKVPMLLWLSTNFTQRLALDTDCISQQKDLSHDYVFNSILSLFEVTSSSKDVQLDFIRPCTLT</sequence>
<name>A0ABS6MJU1_9GAMM</name>
<evidence type="ECO:0000313" key="12">
    <source>
        <dbReference type="Proteomes" id="UP000704611"/>
    </source>
</evidence>
<dbReference type="InterPro" id="IPR012549">
    <property type="entry name" value="EptA-like_N"/>
</dbReference>